<dbReference type="InterPro" id="IPR001920">
    <property type="entry name" value="Asp/Glu_race"/>
</dbReference>
<evidence type="ECO:0000313" key="9">
    <source>
        <dbReference type="Proteomes" id="UP000035057"/>
    </source>
</evidence>
<dbReference type="OrthoDB" id="9801055at2"/>
<organism evidence="8 9">
    <name type="scientific">Marinobacter nitratireducens</name>
    <dbReference type="NCBI Taxonomy" id="1137280"/>
    <lineage>
        <taxon>Bacteria</taxon>
        <taxon>Pseudomonadati</taxon>
        <taxon>Pseudomonadota</taxon>
        <taxon>Gammaproteobacteria</taxon>
        <taxon>Pseudomonadales</taxon>
        <taxon>Marinobacteraceae</taxon>
        <taxon>Marinobacter</taxon>
    </lineage>
</organism>
<evidence type="ECO:0000256" key="7">
    <source>
        <dbReference type="HAMAP-Rule" id="MF_00258"/>
    </source>
</evidence>
<dbReference type="Gene3D" id="3.40.50.1860">
    <property type="match status" value="2"/>
</dbReference>
<dbReference type="EMBL" id="ANIE01000006">
    <property type="protein sequence ID" value="KEF31046.1"/>
    <property type="molecule type" value="Genomic_DNA"/>
</dbReference>
<comment type="similarity">
    <text evidence="7">Belongs to the aspartate/glutamate racemases family.</text>
</comment>
<name>A0A072N0J6_9GAMM</name>
<evidence type="ECO:0000256" key="4">
    <source>
        <dbReference type="ARBA" id="ARBA00022984"/>
    </source>
</evidence>
<evidence type="ECO:0000256" key="5">
    <source>
        <dbReference type="ARBA" id="ARBA00023235"/>
    </source>
</evidence>
<dbReference type="STRING" id="1137280.D777_02199"/>
<comment type="pathway">
    <text evidence="7">Cell wall biogenesis; peptidoglycan biosynthesis.</text>
</comment>
<dbReference type="GO" id="GO:0071555">
    <property type="term" value="P:cell wall organization"/>
    <property type="evidence" value="ECO:0007669"/>
    <property type="project" value="UniProtKB-KW"/>
</dbReference>
<dbReference type="InterPro" id="IPR015942">
    <property type="entry name" value="Asp/Glu/hydantoin_racemase"/>
</dbReference>
<accession>A0A072N0J6</accession>
<comment type="caution">
    <text evidence="8">The sequence shown here is derived from an EMBL/GenBank/DDBJ whole genome shotgun (WGS) entry which is preliminary data.</text>
</comment>
<keyword evidence="5 7" id="KW-0413">Isomerase</keyword>
<dbReference type="PATRIC" id="fig|1137280.3.peg.2014"/>
<evidence type="ECO:0000256" key="6">
    <source>
        <dbReference type="ARBA" id="ARBA00023316"/>
    </source>
</evidence>
<feature type="active site" description="Proton donor/acceptor" evidence="7">
    <location>
        <position position="77"/>
    </location>
</feature>
<keyword evidence="9" id="KW-1185">Reference proteome</keyword>
<dbReference type="Pfam" id="PF01177">
    <property type="entry name" value="Asp_Glu_race"/>
    <property type="match status" value="1"/>
</dbReference>
<dbReference type="UniPathway" id="UPA00219"/>
<reference evidence="8 9" key="1">
    <citation type="submission" date="2012-12" db="EMBL/GenBank/DDBJ databases">
        <title>Genome assembly of Marinobacter sp. AK21.</title>
        <authorList>
            <person name="Khatri I."/>
            <person name="Kumar R."/>
            <person name="Vaidya B."/>
            <person name="Subramanian S."/>
            <person name="Pinnaka A."/>
        </authorList>
    </citation>
    <scope>NUCLEOTIDE SEQUENCE [LARGE SCALE GENOMIC DNA]</scope>
    <source>
        <strain evidence="8 9">AK21</strain>
    </source>
</reference>
<dbReference type="PANTHER" id="PTHR21198">
    <property type="entry name" value="GLUTAMATE RACEMASE"/>
    <property type="match status" value="1"/>
</dbReference>
<dbReference type="InterPro" id="IPR033134">
    <property type="entry name" value="Asp/Glu_racemase_AS_2"/>
</dbReference>
<dbReference type="FunFam" id="3.40.50.1860:FF:000001">
    <property type="entry name" value="Glutamate racemase"/>
    <property type="match status" value="1"/>
</dbReference>
<evidence type="ECO:0000256" key="3">
    <source>
        <dbReference type="ARBA" id="ARBA00022960"/>
    </source>
</evidence>
<evidence type="ECO:0000313" key="8">
    <source>
        <dbReference type="EMBL" id="KEF31046.1"/>
    </source>
</evidence>
<dbReference type="RefSeq" id="WP_036131588.1">
    <property type="nucleotide sequence ID" value="NZ_ANIE01000006.1"/>
</dbReference>
<keyword evidence="3 7" id="KW-0133">Cell shape</keyword>
<proteinExistence type="inferred from homology"/>
<dbReference type="InterPro" id="IPR004391">
    <property type="entry name" value="Glu_race"/>
</dbReference>
<protein>
    <recommendedName>
        <fullName evidence="2 7">Glutamate racemase</fullName>
        <ecNumber evidence="2 7">5.1.1.3</ecNumber>
    </recommendedName>
</protein>
<dbReference type="SUPFAM" id="SSF53681">
    <property type="entry name" value="Aspartate/glutamate racemase"/>
    <property type="match status" value="2"/>
</dbReference>
<dbReference type="GO" id="GO:0008881">
    <property type="term" value="F:glutamate racemase activity"/>
    <property type="evidence" value="ECO:0007669"/>
    <property type="project" value="UniProtKB-UniRule"/>
</dbReference>
<evidence type="ECO:0000256" key="2">
    <source>
        <dbReference type="ARBA" id="ARBA00013090"/>
    </source>
</evidence>
<feature type="active site" description="Proton donor/acceptor" evidence="7">
    <location>
        <position position="187"/>
    </location>
</feature>
<gene>
    <name evidence="7" type="primary">murI</name>
    <name evidence="8" type="ORF">D777_02199</name>
</gene>
<keyword evidence="4 7" id="KW-0573">Peptidoglycan synthesis</keyword>
<dbReference type="NCBIfam" id="TIGR00067">
    <property type="entry name" value="glut_race"/>
    <property type="match status" value="1"/>
</dbReference>
<feature type="binding site" evidence="7">
    <location>
        <begin position="45"/>
        <end position="46"/>
    </location>
    <ligand>
        <name>substrate</name>
    </ligand>
</feature>
<feature type="binding site" evidence="7">
    <location>
        <begin position="13"/>
        <end position="14"/>
    </location>
    <ligand>
        <name>substrate</name>
    </ligand>
</feature>
<dbReference type="AlphaFoldDB" id="A0A072N0J6"/>
<dbReference type="InterPro" id="IPR018187">
    <property type="entry name" value="Asp/Glu_racemase_AS_1"/>
</dbReference>
<sequence>MKSAKLPRVLVFDSGVGGLSVAACIRHQLPGVELVYLADNAVFPYGDQSESTVIERCERLISGTLECFPSDVVVVACNTASTVVLPHLRAAISVPVVGVVPAIKPAATKTRNGRIGVLATPATIRRPYLENLITEFASHCDISRVGHPDLVRWVEDSVRGMEVPHRALSEAVSVFNEAGVDTVVLGCTHYPLLLDALRQVLPQVEFWVDSGEAIARRVAHLLEELGKLGVARVGEPGRAAPVMAALFSGKVPEGLAEFMAGLDLRPEVIHGAWSGNPA</sequence>
<dbReference type="EC" id="5.1.1.3" evidence="2 7"/>
<comment type="catalytic activity">
    <reaction evidence="1 7">
        <text>L-glutamate = D-glutamate</text>
        <dbReference type="Rhea" id="RHEA:12813"/>
        <dbReference type="ChEBI" id="CHEBI:29985"/>
        <dbReference type="ChEBI" id="CHEBI:29986"/>
        <dbReference type="EC" id="5.1.1.3"/>
    </reaction>
</comment>
<evidence type="ECO:0000256" key="1">
    <source>
        <dbReference type="ARBA" id="ARBA00001602"/>
    </source>
</evidence>
<feature type="binding site" evidence="7">
    <location>
        <begin position="78"/>
        <end position="79"/>
    </location>
    <ligand>
        <name>substrate</name>
    </ligand>
</feature>
<dbReference type="Proteomes" id="UP000035057">
    <property type="component" value="Unassembled WGS sequence"/>
</dbReference>
<dbReference type="GO" id="GO:0008360">
    <property type="term" value="P:regulation of cell shape"/>
    <property type="evidence" value="ECO:0007669"/>
    <property type="project" value="UniProtKB-KW"/>
</dbReference>
<dbReference type="PROSITE" id="PS51257">
    <property type="entry name" value="PROKAR_LIPOPROTEIN"/>
    <property type="match status" value="1"/>
</dbReference>
<feature type="binding site" evidence="7">
    <location>
        <begin position="188"/>
        <end position="189"/>
    </location>
    <ligand>
        <name>substrate</name>
    </ligand>
</feature>
<comment type="function">
    <text evidence="7">Provides the (R)-glutamate required for cell wall biosynthesis.</text>
</comment>
<dbReference type="GO" id="GO:0009252">
    <property type="term" value="P:peptidoglycan biosynthetic process"/>
    <property type="evidence" value="ECO:0007669"/>
    <property type="project" value="UniProtKB-UniRule"/>
</dbReference>
<keyword evidence="6 7" id="KW-0961">Cell wall biogenesis/degradation</keyword>
<dbReference type="PROSITE" id="PS00923">
    <property type="entry name" value="ASP_GLU_RACEMASE_1"/>
    <property type="match status" value="1"/>
</dbReference>
<dbReference type="PANTHER" id="PTHR21198:SF2">
    <property type="entry name" value="GLUTAMATE RACEMASE"/>
    <property type="match status" value="1"/>
</dbReference>
<dbReference type="HAMAP" id="MF_00258">
    <property type="entry name" value="Glu_racemase"/>
    <property type="match status" value="1"/>
</dbReference>
<dbReference type="PROSITE" id="PS00924">
    <property type="entry name" value="ASP_GLU_RACEMASE_2"/>
    <property type="match status" value="1"/>
</dbReference>